<evidence type="ECO:0000313" key="6">
    <source>
        <dbReference type="EMBL" id="CAF2087785.1"/>
    </source>
</evidence>
<feature type="domain" description="Peptidase S9 prolyl oligopeptidase catalytic" evidence="3">
    <location>
        <begin position="48"/>
        <end position="153"/>
    </location>
</feature>
<dbReference type="EMBL" id="CAJNOV010010772">
    <property type="protein sequence ID" value="CAF1419685.1"/>
    <property type="molecule type" value="Genomic_DNA"/>
</dbReference>
<evidence type="ECO:0000313" key="8">
    <source>
        <dbReference type="EMBL" id="CAF3787152.1"/>
    </source>
</evidence>
<comment type="caution">
    <text evidence="5">The sequence shown here is derived from an EMBL/GenBank/DDBJ whole genome shotgun (WGS) entry which is preliminary data.</text>
</comment>
<accession>A0A816E275</accession>
<dbReference type="GO" id="GO:0006508">
    <property type="term" value="P:proteolysis"/>
    <property type="evidence" value="ECO:0007669"/>
    <property type="project" value="InterPro"/>
</dbReference>
<evidence type="ECO:0000313" key="4">
    <source>
        <dbReference type="EMBL" id="CAF1419685.1"/>
    </source>
</evidence>
<evidence type="ECO:0000259" key="3">
    <source>
        <dbReference type="Pfam" id="PF00326"/>
    </source>
</evidence>
<dbReference type="EMBL" id="CAJNRE010010051">
    <property type="protein sequence ID" value="CAF2087785.1"/>
    <property type="molecule type" value="Genomic_DNA"/>
</dbReference>
<dbReference type="Pfam" id="PF00326">
    <property type="entry name" value="Peptidase_S9"/>
    <property type="match status" value="1"/>
</dbReference>
<dbReference type="Proteomes" id="UP000663855">
    <property type="component" value="Unassembled WGS sequence"/>
</dbReference>
<keyword evidence="1" id="KW-0732">Signal</keyword>
<dbReference type="InterPro" id="IPR001375">
    <property type="entry name" value="Peptidase_S9_cat"/>
</dbReference>
<dbReference type="Proteomes" id="UP000663834">
    <property type="component" value="Unassembled WGS sequence"/>
</dbReference>
<dbReference type="OrthoDB" id="416344at2759"/>
<dbReference type="EMBL" id="CAJOBH010000380">
    <property type="protein sequence ID" value="CAF3787152.1"/>
    <property type="molecule type" value="Genomic_DNA"/>
</dbReference>
<evidence type="ECO:0000313" key="10">
    <source>
        <dbReference type="Proteomes" id="UP000663834"/>
    </source>
</evidence>
<reference evidence="5" key="1">
    <citation type="submission" date="2021-02" db="EMBL/GenBank/DDBJ databases">
        <authorList>
            <person name="Nowell W R."/>
        </authorList>
    </citation>
    <scope>NUCLEOTIDE SEQUENCE</scope>
</reference>
<sequence length="155" mass="17977">MSSSLETFSFIGANNETVWGWHIPPIKRINQKAPLTFLIHGDPQAIFKQQYETLPYQNLELGLNAALNLFNYIDGNRAIALGASYGGYMIDWIAGHTQMNQRFQAFVNYHGIFDVRQMVYSTDELWFIEYDIGQFTQYENPQAYEIFNPINYISD</sequence>
<dbReference type="Proteomes" id="UP000663824">
    <property type="component" value="Unassembled WGS sequence"/>
</dbReference>
<gene>
    <name evidence="8" type="ORF">BYL167_LOCUS2240</name>
    <name evidence="4" type="ORF">CJN711_LOCUS22921</name>
    <name evidence="9" type="ORF">GIL414_LOCUS2489</name>
    <name evidence="5" type="ORF">KQP761_LOCUS28663</name>
    <name evidence="6" type="ORF">MBJ925_LOCUS19805</name>
    <name evidence="7" type="ORF">SMN809_LOCUS334</name>
</gene>
<dbReference type="PANTHER" id="PTHR42776">
    <property type="entry name" value="SERINE PEPTIDASE S9 FAMILY MEMBER"/>
    <property type="match status" value="1"/>
</dbReference>
<evidence type="ECO:0000313" key="9">
    <source>
        <dbReference type="EMBL" id="CAF3825680.1"/>
    </source>
</evidence>
<dbReference type="InterPro" id="IPR029058">
    <property type="entry name" value="AB_hydrolase_fold"/>
</dbReference>
<protein>
    <recommendedName>
        <fullName evidence="3">Peptidase S9 prolyl oligopeptidase catalytic domain-containing protein</fullName>
    </recommendedName>
</protein>
<organism evidence="5 10">
    <name type="scientific">Rotaria magnacalcarata</name>
    <dbReference type="NCBI Taxonomy" id="392030"/>
    <lineage>
        <taxon>Eukaryota</taxon>
        <taxon>Metazoa</taxon>
        <taxon>Spiralia</taxon>
        <taxon>Gnathifera</taxon>
        <taxon>Rotifera</taxon>
        <taxon>Eurotatoria</taxon>
        <taxon>Bdelloidea</taxon>
        <taxon>Philodinida</taxon>
        <taxon>Philodinidae</taxon>
        <taxon>Rotaria</taxon>
    </lineage>
</organism>
<dbReference type="EMBL" id="CAJOBI010000032">
    <property type="protein sequence ID" value="CAF3785124.1"/>
    <property type="molecule type" value="Genomic_DNA"/>
</dbReference>
<evidence type="ECO:0000313" key="5">
    <source>
        <dbReference type="EMBL" id="CAF1644231.1"/>
    </source>
</evidence>
<evidence type="ECO:0000256" key="2">
    <source>
        <dbReference type="ARBA" id="ARBA00022801"/>
    </source>
</evidence>
<keyword evidence="2" id="KW-0378">Hydrolase</keyword>
<name>A0A816E275_9BILA</name>
<dbReference type="Proteomes" id="UP000676336">
    <property type="component" value="Unassembled WGS sequence"/>
</dbReference>
<evidence type="ECO:0000256" key="1">
    <source>
        <dbReference type="ARBA" id="ARBA00022729"/>
    </source>
</evidence>
<dbReference type="SUPFAM" id="SSF53474">
    <property type="entry name" value="alpha/beta-Hydrolases"/>
    <property type="match status" value="1"/>
</dbReference>
<dbReference type="EMBL" id="CAJOBJ010000484">
    <property type="protein sequence ID" value="CAF3825680.1"/>
    <property type="molecule type" value="Genomic_DNA"/>
</dbReference>
<dbReference type="Proteomes" id="UP000681720">
    <property type="component" value="Unassembled WGS sequence"/>
</dbReference>
<dbReference type="GO" id="GO:0004252">
    <property type="term" value="F:serine-type endopeptidase activity"/>
    <property type="evidence" value="ECO:0007669"/>
    <property type="project" value="TreeGrafter"/>
</dbReference>
<dbReference type="PANTHER" id="PTHR42776:SF13">
    <property type="entry name" value="DIPEPTIDYL-PEPTIDASE 5"/>
    <property type="match status" value="1"/>
</dbReference>
<proteinExistence type="predicted"/>
<dbReference type="Gene3D" id="3.40.50.1820">
    <property type="entry name" value="alpha/beta hydrolase"/>
    <property type="match status" value="1"/>
</dbReference>
<dbReference type="AlphaFoldDB" id="A0A816E275"/>
<dbReference type="EMBL" id="CAJNOW010015685">
    <property type="protein sequence ID" value="CAF1644231.1"/>
    <property type="molecule type" value="Genomic_DNA"/>
</dbReference>
<evidence type="ECO:0000313" key="7">
    <source>
        <dbReference type="EMBL" id="CAF3785124.1"/>
    </source>
</evidence>
<dbReference type="Proteomes" id="UP000681967">
    <property type="component" value="Unassembled WGS sequence"/>
</dbReference>